<reference evidence="1 2" key="1">
    <citation type="journal article" date="2009" name="Nature">
        <title>Evolution of pathogenicity and sexual reproduction in eight Candida genomes.</title>
        <authorList>
            <person name="Butler G."/>
            <person name="Rasmussen M.D."/>
            <person name="Lin M.F."/>
            <person name="Santos M.A."/>
            <person name="Sakthikumar S."/>
            <person name="Munro C.A."/>
            <person name="Rheinbay E."/>
            <person name="Grabherr M."/>
            <person name="Forche A."/>
            <person name="Reedy J.L."/>
            <person name="Agrafioti I."/>
            <person name="Arnaud M.B."/>
            <person name="Bates S."/>
            <person name="Brown A.J."/>
            <person name="Brunke S."/>
            <person name="Costanzo M.C."/>
            <person name="Fitzpatrick D.A."/>
            <person name="de Groot P.W."/>
            <person name="Harris D."/>
            <person name="Hoyer L.L."/>
            <person name="Hube B."/>
            <person name="Klis F.M."/>
            <person name="Kodira C."/>
            <person name="Lennard N."/>
            <person name="Logue M.E."/>
            <person name="Martin R."/>
            <person name="Neiman A.M."/>
            <person name="Nikolaou E."/>
            <person name="Quail M.A."/>
            <person name="Quinn J."/>
            <person name="Santos M.C."/>
            <person name="Schmitzberger F.F."/>
            <person name="Sherlock G."/>
            <person name="Shah P."/>
            <person name="Silverstein K.A."/>
            <person name="Skrzypek M.S."/>
            <person name="Soll D."/>
            <person name="Staggs R."/>
            <person name="Stansfield I."/>
            <person name="Stumpf M.P."/>
            <person name="Sudbery P.E."/>
            <person name="Srikantha T."/>
            <person name="Zeng Q."/>
            <person name="Berman J."/>
            <person name="Berriman M."/>
            <person name="Heitman J."/>
            <person name="Gow N.A."/>
            <person name="Lorenz M.C."/>
            <person name="Birren B.W."/>
            <person name="Kellis M."/>
            <person name="Cuomo C.A."/>
        </authorList>
    </citation>
    <scope>NUCLEOTIDE SEQUENCE [LARGE SCALE GENOMIC DNA]</scope>
    <source>
        <strain evidence="1 2">WO-1</strain>
    </source>
</reference>
<name>C4YFH1_CANAW</name>
<dbReference type="VEuPathDB" id="FungiDB:CAWG_01289"/>
<proteinExistence type="predicted"/>
<accession>C4YFH1</accession>
<dbReference type="HOGENOM" id="CLU_1106979_0_0_1"/>
<dbReference type="Proteomes" id="UP000001429">
    <property type="component" value="Chromosome 1"/>
</dbReference>
<dbReference type="OrthoDB" id="10361879at2759"/>
<organism evidence="1 2">
    <name type="scientific">Candida albicans (strain WO-1)</name>
    <name type="common">Yeast</name>
    <dbReference type="NCBI Taxonomy" id="294748"/>
    <lineage>
        <taxon>Eukaryota</taxon>
        <taxon>Fungi</taxon>
        <taxon>Dikarya</taxon>
        <taxon>Ascomycota</taxon>
        <taxon>Saccharomycotina</taxon>
        <taxon>Pichiomycetes</taxon>
        <taxon>Debaryomycetaceae</taxon>
        <taxon>Candida/Lodderomyces clade</taxon>
        <taxon>Candida</taxon>
    </lineage>
</organism>
<dbReference type="OMA" id="SWPERIN"/>
<gene>
    <name evidence="1" type="ORF">CAWG_01289</name>
</gene>
<evidence type="ECO:0000313" key="1">
    <source>
        <dbReference type="EMBL" id="EEQ43052.1"/>
    </source>
</evidence>
<evidence type="ECO:0000313" key="2">
    <source>
        <dbReference type="Proteomes" id="UP000001429"/>
    </source>
</evidence>
<keyword evidence="2" id="KW-1185">Reference proteome</keyword>
<sequence length="251" mass="29134">MATPTTPTTTTATTATIATTTTPSDLDVKELWKPLLDVIIRTIEDEQRYIIRDVCDYVPNLTIKNYQKKHLSYFHGLRSFFKGRDFDEVAKFIRLPQDPNEFPQESWPERINTLVFDVLSLTAPDFYYQFQDDKSGQVNLYNLMITTGYVVPEYLARNELNKLTYSPRMNFSRFQRKVTEVTSLARRSNYPVKDRDVVMTIIGNMHKSPSTVEIALTAYRLKKYESLSVFFVFLKKTREYGTSATVLSVIQ</sequence>
<dbReference type="AlphaFoldDB" id="C4YFH1"/>
<dbReference type="PaxDb" id="5476-C4YFH1"/>
<protein>
    <submittedName>
        <fullName evidence="1">Uncharacterized protein</fullName>
    </submittedName>
</protein>
<dbReference type="EMBL" id="CH672346">
    <property type="protein sequence ID" value="EEQ43052.1"/>
    <property type="molecule type" value="Genomic_DNA"/>
</dbReference>